<proteinExistence type="predicted"/>
<sequence length="189" mass="20716">MFLTYPPGFHDAAKSGFAEDVKCYSCSAPLGNTITSLCHGTNLTFPTNEEISSCPHGCFEKHRAGKLESSPLCWGGPLEKCTSVGDALYTCSCGTDLCNKNMNCSWTISRENSSSTRSPPVGSSAPPGVYISFTTTAFLISTTASFYDASCYYYSRFVKDFILLIYLLIFFSLQTNFFPYRAAVVYSLV</sequence>
<dbReference type="EMBL" id="LJIJ01002653">
    <property type="protein sequence ID" value="ODM89419.1"/>
    <property type="molecule type" value="Genomic_DNA"/>
</dbReference>
<comment type="caution">
    <text evidence="2">The sequence shown here is derived from an EMBL/GenBank/DDBJ whole genome shotgun (WGS) entry which is preliminary data.</text>
</comment>
<organism evidence="2 3">
    <name type="scientific">Orchesella cincta</name>
    <name type="common">Springtail</name>
    <name type="synonym">Podura cincta</name>
    <dbReference type="NCBI Taxonomy" id="48709"/>
    <lineage>
        <taxon>Eukaryota</taxon>
        <taxon>Metazoa</taxon>
        <taxon>Ecdysozoa</taxon>
        <taxon>Arthropoda</taxon>
        <taxon>Hexapoda</taxon>
        <taxon>Collembola</taxon>
        <taxon>Entomobryomorpha</taxon>
        <taxon>Entomobryoidea</taxon>
        <taxon>Orchesellidae</taxon>
        <taxon>Orchesellinae</taxon>
        <taxon>Orchesella</taxon>
    </lineage>
</organism>
<gene>
    <name evidence="2" type="ORF">Ocin01_17263</name>
</gene>
<protein>
    <submittedName>
        <fullName evidence="2">Uncharacterized protein</fullName>
    </submittedName>
</protein>
<name>A0A1D2M904_ORCCI</name>
<keyword evidence="1" id="KW-1133">Transmembrane helix</keyword>
<keyword evidence="3" id="KW-1185">Reference proteome</keyword>
<dbReference type="AlphaFoldDB" id="A0A1D2M904"/>
<feature type="transmembrane region" description="Helical" evidence="1">
    <location>
        <begin position="129"/>
        <end position="149"/>
    </location>
</feature>
<feature type="transmembrane region" description="Helical" evidence="1">
    <location>
        <begin position="161"/>
        <end position="180"/>
    </location>
</feature>
<reference evidence="2 3" key="1">
    <citation type="journal article" date="2016" name="Genome Biol. Evol.">
        <title>Gene Family Evolution Reflects Adaptation to Soil Environmental Stressors in the Genome of the Collembolan Orchesella cincta.</title>
        <authorList>
            <person name="Faddeeva-Vakhrusheva A."/>
            <person name="Derks M.F."/>
            <person name="Anvar S.Y."/>
            <person name="Agamennone V."/>
            <person name="Suring W."/>
            <person name="Smit S."/>
            <person name="van Straalen N.M."/>
            <person name="Roelofs D."/>
        </authorList>
    </citation>
    <scope>NUCLEOTIDE SEQUENCE [LARGE SCALE GENOMIC DNA]</scope>
    <source>
        <tissue evidence="2">Mixed pool</tissue>
    </source>
</reference>
<keyword evidence="1" id="KW-0812">Transmembrane</keyword>
<evidence type="ECO:0000313" key="2">
    <source>
        <dbReference type="EMBL" id="ODM89419.1"/>
    </source>
</evidence>
<accession>A0A1D2M904</accession>
<evidence type="ECO:0000256" key="1">
    <source>
        <dbReference type="SAM" id="Phobius"/>
    </source>
</evidence>
<dbReference type="Proteomes" id="UP000094527">
    <property type="component" value="Unassembled WGS sequence"/>
</dbReference>
<evidence type="ECO:0000313" key="3">
    <source>
        <dbReference type="Proteomes" id="UP000094527"/>
    </source>
</evidence>
<keyword evidence="1" id="KW-0472">Membrane</keyword>